<dbReference type="AlphaFoldDB" id="A0A3Q8XNJ1"/>
<keyword evidence="13" id="KW-0157">Chromophore</keyword>
<dbReference type="InterPro" id="IPR000066">
    <property type="entry name" value="Antenna_a/b"/>
</dbReference>
<name>A0A3Q8XNJ1_9HYPH</name>
<keyword evidence="14 16" id="KW-0472">Membrane</keyword>
<keyword evidence="10" id="KW-0460">Magnesium</keyword>
<dbReference type="GO" id="GO:0019684">
    <property type="term" value="P:photosynthesis, light reaction"/>
    <property type="evidence" value="ECO:0007669"/>
    <property type="project" value="InterPro"/>
</dbReference>
<dbReference type="EMBL" id="CP032509">
    <property type="protein sequence ID" value="AZN70686.1"/>
    <property type="molecule type" value="Genomic_DNA"/>
</dbReference>
<keyword evidence="19" id="KW-1185">Reference proteome</keyword>
<dbReference type="GO" id="GO:0046872">
    <property type="term" value="F:metal ion binding"/>
    <property type="evidence" value="ECO:0007669"/>
    <property type="project" value="UniProtKB-KW"/>
</dbReference>
<dbReference type="KEGG" id="abaw:D5400_04810"/>
<evidence type="ECO:0000256" key="12">
    <source>
        <dbReference type="ARBA" id="ARBA00022989"/>
    </source>
</evidence>
<keyword evidence="12 16" id="KW-1133">Transmembrane helix</keyword>
<keyword evidence="11" id="KW-0076">Bacteriochlorophyll</keyword>
<evidence type="ECO:0000256" key="11">
    <source>
        <dbReference type="ARBA" id="ARBA00022956"/>
    </source>
</evidence>
<reference evidence="18 19" key="1">
    <citation type="submission" date="2018-09" db="EMBL/GenBank/DDBJ databases">
        <title>Marinorhizobium profundi gen. nov., sp. nov., isolated from a deep-sea sediment sample from the New Britain Trench and proposal of Marinorhizobiaceae fam. nov. in the order Rhizobiales of the class Alphaproteobacteria.</title>
        <authorList>
            <person name="Cao J."/>
        </authorList>
    </citation>
    <scope>NUCLEOTIDE SEQUENCE [LARGE SCALE GENOMIC DNA]</scope>
    <source>
        <strain evidence="18 19">WS11</strain>
    </source>
</reference>
<evidence type="ECO:0000256" key="2">
    <source>
        <dbReference type="ARBA" id="ARBA00004249"/>
    </source>
</evidence>
<evidence type="ECO:0000256" key="7">
    <source>
        <dbReference type="ARBA" id="ARBA00022549"/>
    </source>
</evidence>
<dbReference type="OrthoDB" id="7391998at2"/>
<evidence type="ECO:0000256" key="5">
    <source>
        <dbReference type="ARBA" id="ARBA00022475"/>
    </source>
</evidence>
<keyword evidence="15" id="KW-0437">Light-harvesting polypeptide</keyword>
<dbReference type="PRINTS" id="PR00674">
    <property type="entry name" value="LIGHTHARVSTB"/>
</dbReference>
<organism evidence="18 19">
    <name type="scientific">Georhizobium profundi</name>
    <dbReference type="NCBI Taxonomy" id="2341112"/>
    <lineage>
        <taxon>Bacteria</taxon>
        <taxon>Pseudomonadati</taxon>
        <taxon>Pseudomonadota</taxon>
        <taxon>Alphaproteobacteria</taxon>
        <taxon>Hyphomicrobiales</taxon>
        <taxon>Rhizobiaceae</taxon>
        <taxon>Georhizobium</taxon>
    </lineage>
</organism>
<sequence length="74" mass="8056">MAERIDGALSGLSEAEAREFHSVFMSSFIGFVIVAVIAHILVWMWRPWLPGPEGYVSLNDGIQPALSALQTLVG</sequence>
<evidence type="ECO:0000256" key="1">
    <source>
        <dbReference type="ARBA" id="ARBA00002455"/>
    </source>
</evidence>
<keyword evidence="9" id="KW-0479">Metal-binding</keyword>
<gene>
    <name evidence="18" type="ORF">D5400_04810</name>
</gene>
<dbReference type="Pfam" id="PF00556">
    <property type="entry name" value="LHC"/>
    <property type="match status" value="1"/>
</dbReference>
<evidence type="ECO:0000259" key="17">
    <source>
        <dbReference type="Pfam" id="PF00556"/>
    </source>
</evidence>
<dbReference type="GO" id="GO:0042314">
    <property type="term" value="F:bacteriochlorophyll binding"/>
    <property type="evidence" value="ECO:0007669"/>
    <property type="project" value="UniProtKB-KW"/>
</dbReference>
<dbReference type="GO" id="GO:0005886">
    <property type="term" value="C:plasma membrane"/>
    <property type="evidence" value="ECO:0007669"/>
    <property type="project" value="UniProtKB-SubCell"/>
</dbReference>
<evidence type="ECO:0000256" key="4">
    <source>
        <dbReference type="ARBA" id="ARBA00011367"/>
    </source>
</evidence>
<dbReference type="InterPro" id="IPR002362">
    <property type="entry name" value="LHB-1/5"/>
</dbReference>
<evidence type="ECO:0000256" key="9">
    <source>
        <dbReference type="ARBA" id="ARBA00022723"/>
    </source>
</evidence>
<dbReference type="SUPFAM" id="SSF56918">
    <property type="entry name" value="Light-harvesting complex subunits"/>
    <property type="match status" value="1"/>
</dbReference>
<dbReference type="RefSeq" id="WP_126008185.1">
    <property type="nucleotide sequence ID" value="NZ_CP032509.1"/>
</dbReference>
<evidence type="ECO:0000313" key="19">
    <source>
        <dbReference type="Proteomes" id="UP000268192"/>
    </source>
</evidence>
<comment type="subunit">
    <text evidence="4">The core complex is formed by different alpha and beta chains, binding bacteriochlorophyll molecules, and arranged most probably in tetrameric structures disposed around the reaction center. The non-pigmented gamma chains may constitute additional components.</text>
</comment>
<keyword evidence="7" id="KW-0042">Antenna complex</keyword>
<comment type="subcellular location">
    <subcellularLocation>
        <location evidence="2">Cell inner membrane</location>
        <topology evidence="2">Single-pass type II membrane protein</topology>
    </subcellularLocation>
</comment>
<evidence type="ECO:0000256" key="16">
    <source>
        <dbReference type="SAM" id="Phobius"/>
    </source>
</evidence>
<keyword evidence="5" id="KW-1003">Cell membrane</keyword>
<evidence type="ECO:0000256" key="6">
    <source>
        <dbReference type="ARBA" id="ARBA00022494"/>
    </source>
</evidence>
<evidence type="ECO:0000256" key="15">
    <source>
        <dbReference type="ARBA" id="ARBA00023243"/>
    </source>
</evidence>
<dbReference type="InterPro" id="IPR035889">
    <property type="entry name" value="Light-harvesting_complex"/>
</dbReference>
<evidence type="ECO:0000256" key="14">
    <source>
        <dbReference type="ARBA" id="ARBA00023136"/>
    </source>
</evidence>
<evidence type="ECO:0000256" key="8">
    <source>
        <dbReference type="ARBA" id="ARBA00022692"/>
    </source>
</evidence>
<dbReference type="Gene3D" id="1.20.5.250">
    <property type="match status" value="1"/>
</dbReference>
<dbReference type="GO" id="GO:0030077">
    <property type="term" value="C:plasma membrane light-harvesting complex"/>
    <property type="evidence" value="ECO:0007669"/>
    <property type="project" value="InterPro"/>
</dbReference>
<dbReference type="InterPro" id="IPR023623">
    <property type="entry name" value="Antenna_beta_CS"/>
</dbReference>
<proteinExistence type="inferred from homology"/>
<dbReference type="PROSITE" id="PS00969">
    <property type="entry name" value="ANTENNA_COMP_BETA"/>
    <property type="match status" value="1"/>
</dbReference>
<evidence type="ECO:0000313" key="18">
    <source>
        <dbReference type="EMBL" id="AZN70686.1"/>
    </source>
</evidence>
<keyword evidence="8 16" id="KW-0812">Transmembrane</keyword>
<dbReference type="NCBIfam" id="NF040862">
    <property type="entry name" value="pufB_517_ASD"/>
    <property type="match status" value="1"/>
</dbReference>
<comment type="similarity">
    <text evidence="3">Belongs to the antenna complex beta subunit family.</text>
</comment>
<accession>A0A3Q8XNJ1</accession>
<dbReference type="InterPro" id="IPR023624">
    <property type="entry name" value="Antenna_beta_dom_sf"/>
</dbReference>
<evidence type="ECO:0000256" key="10">
    <source>
        <dbReference type="ARBA" id="ARBA00022842"/>
    </source>
</evidence>
<feature type="transmembrane region" description="Helical" evidence="16">
    <location>
        <begin position="20"/>
        <end position="45"/>
    </location>
</feature>
<evidence type="ECO:0000256" key="13">
    <source>
        <dbReference type="ARBA" id="ARBA00022991"/>
    </source>
</evidence>
<evidence type="ECO:0000256" key="3">
    <source>
        <dbReference type="ARBA" id="ARBA00011052"/>
    </source>
</evidence>
<protein>
    <submittedName>
        <fullName evidence="18">Light-harvesting protein</fullName>
    </submittedName>
</protein>
<comment type="function">
    <text evidence="1">Antenna complexes are light-harvesting systems, which transfer the excitation energy to the reaction centers.</text>
</comment>
<keyword evidence="6" id="KW-0148">Chlorophyll</keyword>
<dbReference type="Proteomes" id="UP000268192">
    <property type="component" value="Chromosome"/>
</dbReference>
<feature type="domain" description="Antenna complex alpha/beta subunit" evidence="17">
    <location>
        <begin position="15"/>
        <end position="49"/>
    </location>
</feature>